<evidence type="ECO:0000259" key="1">
    <source>
        <dbReference type="Pfam" id="PF03781"/>
    </source>
</evidence>
<dbReference type="InterPro" id="IPR042095">
    <property type="entry name" value="SUMF_sf"/>
</dbReference>
<accession>A0ABZ2K5S2</accession>
<dbReference type="SUPFAM" id="SSF56436">
    <property type="entry name" value="C-type lectin-like"/>
    <property type="match status" value="1"/>
</dbReference>
<dbReference type="Pfam" id="PF03781">
    <property type="entry name" value="FGE-sulfatase"/>
    <property type="match status" value="1"/>
</dbReference>
<dbReference type="PANTHER" id="PTHR23150:SF19">
    <property type="entry name" value="FORMYLGLYCINE-GENERATING ENZYME"/>
    <property type="match status" value="1"/>
</dbReference>
<dbReference type="Gene3D" id="3.90.1580.10">
    <property type="entry name" value="paralog of FGE (formylglycine-generating enzyme)"/>
    <property type="match status" value="1"/>
</dbReference>
<dbReference type="EMBL" id="CP089982">
    <property type="protein sequence ID" value="WXA94034.1"/>
    <property type="molecule type" value="Genomic_DNA"/>
</dbReference>
<name>A0ABZ2K5S2_9BACT</name>
<dbReference type="InterPro" id="IPR016187">
    <property type="entry name" value="CTDL_fold"/>
</dbReference>
<protein>
    <submittedName>
        <fullName evidence="2">Formylglycine-generating enzyme family protein</fullName>
    </submittedName>
</protein>
<feature type="domain" description="Sulfatase-modifying factor enzyme-like" evidence="1">
    <location>
        <begin position="125"/>
        <end position="262"/>
    </location>
</feature>
<proteinExistence type="predicted"/>
<dbReference type="Proteomes" id="UP001379533">
    <property type="component" value="Chromosome"/>
</dbReference>
<sequence>MAGRSWMHIALGAAIVTVSVLAVVLRKSDVHIECGPGFLAKAPRCLGCPAPLVAYAGGCDAPDVRIAVPATTLLLGPSDWEAEGRVAPRTVEVAAFAIDAFEATVAKVEHRASPDGARAAAGLTRDEAAAYCASRGGRLPTEDEWMAAATNAGTLRRYPWGDTGAVCRRGAWGLERGPCAHGALGPDTVGAHPDGDTPSGIHDLAGNVAEWVMPSQPAGASTTLAVARGGSYRTALATELRTWSRMEIPPGSRNPDVGVRCAYEGASGEANPGYPRRSP</sequence>
<dbReference type="InterPro" id="IPR005532">
    <property type="entry name" value="SUMF_dom"/>
</dbReference>
<dbReference type="InterPro" id="IPR051043">
    <property type="entry name" value="Sulfatase_Mod_Factor_Kinase"/>
</dbReference>
<reference evidence="2 3" key="1">
    <citation type="submission" date="2021-12" db="EMBL/GenBank/DDBJ databases">
        <title>Discovery of the Pendulisporaceae a myxobacterial family with distinct sporulation behavior and unique specialized metabolism.</title>
        <authorList>
            <person name="Garcia R."/>
            <person name="Popoff A."/>
            <person name="Bader C.D."/>
            <person name="Loehr J."/>
            <person name="Walesch S."/>
            <person name="Walt C."/>
            <person name="Boldt J."/>
            <person name="Bunk B."/>
            <person name="Haeckl F.J.F.P.J."/>
            <person name="Gunesch A.P."/>
            <person name="Birkelbach J."/>
            <person name="Nuebel U."/>
            <person name="Pietschmann T."/>
            <person name="Bach T."/>
            <person name="Mueller R."/>
        </authorList>
    </citation>
    <scope>NUCLEOTIDE SEQUENCE [LARGE SCALE GENOMIC DNA]</scope>
    <source>
        <strain evidence="2 3">MSr12523</strain>
    </source>
</reference>
<evidence type="ECO:0000313" key="2">
    <source>
        <dbReference type="EMBL" id="WXA94034.1"/>
    </source>
</evidence>
<evidence type="ECO:0000313" key="3">
    <source>
        <dbReference type="Proteomes" id="UP001379533"/>
    </source>
</evidence>
<dbReference type="PANTHER" id="PTHR23150">
    <property type="entry name" value="SULFATASE MODIFYING FACTOR 1, 2"/>
    <property type="match status" value="1"/>
</dbReference>
<keyword evidence="3" id="KW-1185">Reference proteome</keyword>
<dbReference type="RefSeq" id="WP_394844638.1">
    <property type="nucleotide sequence ID" value="NZ_CP089982.1"/>
</dbReference>
<organism evidence="2 3">
    <name type="scientific">Pendulispora brunnea</name>
    <dbReference type="NCBI Taxonomy" id="2905690"/>
    <lineage>
        <taxon>Bacteria</taxon>
        <taxon>Pseudomonadati</taxon>
        <taxon>Myxococcota</taxon>
        <taxon>Myxococcia</taxon>
        <taxon>Myxococcales</taxon>
        <taxon>Sorangiineae</taxon>
        <taxon>Pendulisporaceae</taxon>
        <taxon>Pendulispora</taxon>
    </lineage>
</organism>
<gene>
    <name evidence="2" type="ORF">LZC95_47235</name>
</gene>